<feature type="transmembrane region" description="Helical" evidence="1">
    <location>
        <begin position="263"/>
        <end position="282"/>
    </location>
</feature>
<accession>A0A0P0G0V9</accession>
<feature type="transmembrane region" description="Helical" evidence="1">
    <location>
        <begin position="294"/>
        <end position="316"/>
    </location>
</feature>
<dbReference type="AlphaFoldDB" id="A0A0P0G0V9"/>
<feature type="transmembrane region" description="Helical" evidence="1">
    <location>
        <begin position="228"/>
        <end position="251"/>
    </location>
</feature>
<sequence>MQKWTVRTSSIYKCFLWLYCIVLGCRDLFQSMGLPVFIFLALLFFIPFALLVLEFVLNLKFSVGTFLFLTLIVFYLFISPVNVNGFQFFLPLFCAGLAFRYVDYKYISKAFLITQMACLTIRFYLINIGLIVEKKFGAAWKVEDGRSVYDLGYGNANSAGMIFFFLCCMIHCYWYNSKKWLSFVLILFISYFAYYYTVSRTASFSCLLLLLTYFIPKKVYVLVAKKRILLLVPLIVALPLLLVPFSSNLVFLDKFLSNRIYYMLYMLTLFQDSFSLITGVFIEENNNFPIDNVFSYLLVYGGIMAVFIFYFFYVSIVWKSQKIPFYILAVLMVIILSGIGESSWAVFGRLGSSFFWLILLNKTIILANRC</sequence>
<evidence type="ECO:0000256" key="1">
    <source>
        <dbReference type="SAM" id="Phobius"/>
    </source>
</evidence>
<organism evidence="2 3">
    <name type="scientific">Bacteroides cellulosilyticus</name>
    <dbReference type="NCBI Taxonomy" id="246787"/>
    <lineage>
        <taxon>Bacteria</taxon>
        <taxon>Pseudomonadati</taxon>
        <taxon>Bacteroidota</taxon>
        <taxon>Bacteroidia</taxon>
        <taxon>Bacteroidales</taxon>
        <taxon>Bacteroidaceae</taxon>
        <taxon>Bacteroides</taxon>
    </lineage>
</organism>
<feature type="transmembrane region" description="Helical" evidence="1">
    <location>
        <begin position="110"/>
        <end position="132"/>
    </location>
</feature>
<feature type="transmembrane region" description="Helical" evidence="1">
    <location>
        <begin position="152"/>
        <end position="176"/>
    </location>
</feature>
<keyword evidence="1" id="KW-0812">Transmembrane</keyword>
<feature type="transmembrane region" description="Helical" evidence="1">
    <location>
        <begin position="323"/>
        <end position="340"/>
    </location>
</feature>
<dbReference type="KEGG" id="bcel:BcellWH2_03953"/>
<dbReference type="Proteomes" id="UP000061809">
    <property type="component" value="Chromosome"/>
</dbReference>
<gene>
    <name evidence="2" type="ORF">BcellWH2_03953</name>
</gene>
<dbReference type="RefSeq" id="WP_144430753.1">
    <property type="nucleotide sequence ID" value="NZ_CP012801.1"/>
</dbReference>
<proteinExistence type="predicted"/>
<feature type="transmembrane region" description="Helical" evidence="1">
    <location>
        <begin position="60"/>
        <end position="78"/>
    </location>
</feature>
<keyword evidence="1" id="KW-0472">Membrane</keyword>
<dbReference type="PROSITE" id="PS51257">
    <property type="entry name" value="PROKAR_LIPOPROTEIN"/>
    <property type="match status" value="1"/>
</dbReference>
<protein>
    <submittedName>
        <fullName evidence="2">Uncharacterized protein</fullName>
    </submittedName>
</protein>
<evidence type="ECO:0000313" key="2">
    <source>
        <dbReference type="EMBL" id="ALJ61173.1"/>
    </source>
</evidence>
<name>A0A0P0G0V9_9BACE</name>
<feature type="transmembrane region" description="Helical" evidence="1">
    <location>
        <begin position="35"/>
        <end position="53"/>
    </location>
</feature>
<dbReference type="PATRIC" id="fig|246787.4.peg.4091"/>
<keyword evidence="1" id="KW-1133">Transmembrane helix</keyword>
<evidence type="ECO:0000313" key="3">
    <source>
        <dbReference type="Proteomes" id="UP000061809"/>
    </source>
</evidence>
<reference evidence="2 3" key="1">
    <citation type="journal article" date="2015" name="Science">
        <title>Genetic determinants of in vivo fitness and diet responsiveness in multiple human gut Bacteroides.</title>
        <authorList>
            <person name="Wu M."/>
            <person name="McNulty N.P."/>
            <person name="Rodionov D.A."/>
            <person name="Khoroshkin M.S."/>
            <person name="Griffin N.W."/>
            <person name="Cheng J."/>
            <person name="Latreille P."/>
            <person name="Kerstetter R.A."/>
            <person name="Terrapon N."/>
            <person name="Henrissat B."/>
            <person name="Osterman A.L."/>
            <person name="Gordon J.I."/>
        </authorList>
    </citation>
    <scope>NUCLEOTIDE SEQUENCE [LARGE SCALE GENOMIC DNA]</scope>
    <source>
        <strain evidence="2 3">WH2</strain>
    </source>
</reference>
<dbReference type="EMBL" id="CP012801">
    <property type="protein sequence ID" value="ALJ61173.1"/>
    <property type="molecule type" value="Genomic_DNA"/>
</dbReference>
<feature type="transmembrane region" description="Helical" evidence="1">
    <location>
        <begin position="183"/>
        <end position="216"/>
    </location>
</feature>